<dbReference type="PROSITE" id="PS51534">
    <property type="entry name" value="SEFIR"/>
    <property type="match status" value="1"/>
</dbReference>
<dbReference type="PANTHER" id="PTHR23150">
    <property type="entry name" value="SULFATASE MODIFYING FACTOR 1, 2"/>
    <property type="match status" value="1"/>
</dbReference>
<evidence type="ECO:0000313" key="4">
    <source>
        <dbReference type="Proteomes" id="UP000318422"/>
    </source>
</evidence>
<organism evidence="3 4">
    <name type="scientific">Zoogloea ramigera</name>
    <dbReference type="NCBI Taxonomy" id="350"/>
    <lineage>
        <taxon>Bacteria</taxon>
        <taxon>Pseudomonadati</taxon>
        <taxon>Pseudomonadota</taxon>
        <taxon>Betaproteobacteria</taxon>
        <taxon>Rhodocyclales</taxon>
        <taxon>Zoogloeaceae</taxon>
        <taxon>Zoogloea</taxon>
    </lineage>
</organism>
<dbReference type="SUPFAM" id="SSF52540">
    <property type="entry name" value="P-loop containing nucleoside triphosphate hydrolases"/>
    <property type="match status" value="1"/>
</dbReference>
<dbReference type="InterPro" id="IPR051043">
    <property type="entry name" value="Sulfatase_Mod_Factor_Kinase"/>
</dbReference>
<dbReference type="InterPro" id="IPR049052">
    <property type="entry name" value="nSTAND1"/>
</dbReference>
<dbReference type="SUPFAM" id="SSF56436">
    <property type="entry name" value="C-type lectin-like"/>
    <property type="match status" value="1"/>
</dbReference>
<protein>
    <recommendedName>
        <fullName evidence="2">SEFIR domain-containing protein</fullName>
    </recommendedName>
</protein>
<dbReference type="InterPro" id="IPR000157">
    <property type="entry name" value="TIR_dom"/>
</dbReference>
<dbReference type="Pfam" id="PF03781">
    <property type="entry name" value="FGE-sulfatase"/>
    <property type="match status" value="1"/>
</dbReference>
<dbReference type="InterPro" id="IPR042095">
    <property type="entry name" value="SUMF_sf"/>
</dbReference>
<dbReference type="InterPro" id="IPR005532">
    <property type="entry name" value="SUMF_dom"/>
</dbReference>
<sequence>MPRVLISYAQGDPAHSKWVANLAARLGADGLEVIIDQYEPRPSKPWQDWINDEFRRATWILLACTPSYFKYFEGDGAGDVGRGVRWEANLIQQELSANKLKNTRFIPLLPTGSGEADIPLPLRGFLRFDPDERYAALLAILRRPPAAGDRGKPAPKPAKHIPNPYPGLSAFTERQADAFFGRDEDIRRVADRLIERRYVCVVGRSGTGKSSLVAAGVLPALRKAQPRLSYLRFTPEDDPFARLADALDRLMPEERLRSREAPRVEHLADGLRANPGKALGLHLPALTPLLVFADQFEELFTQTPEGSRPAFRAVWDALLGVEGVYLALTLRSEFFAPLADWLGAAALGESLVPLDPITDDARYRQLIARPATDCGVPIDDDLVSELATTARGMAGALPLLALTLQRLFESRDPVSGITRAAWRAIGGLAESVKCATAPVDEAIDADPALLAACNTLFAALASSVDGIPTRRSARVAGLRRDSNIAYLIDALRTQGVLTDTDDGHVQIAHETLFQHWPRLAGWCARHAIFLARRREVEQAASDWQSSGNGLLIWGWERQKPAIEALCALGGIDPLPDPEYTDPGIHAWLALRSTLDESLRGFLRPEPLALLDELTRDETSPVRREDIGRRLNTLPDPRKGVGLDARGLPEIAWEAVAVPEEGAVVTLETSPPQQFRISEPFRIARYPVTWQQFKAFVTADDGYHNPAWWEGLQYEEQPGRVQWDFANHPVINVLWYDAMAFCRWLTARLGLEGEVVRLPTEWEWQWVAQGGAAGLRFPWGPDWLECGGNSSESGIGRTTAVGLFPAGRVKENEVLDMAGNVWEWCVNQYRDPSRWRLEDGMSRVVRGGAWGGDPDYCRAATRGSNSPGGRSEDLGFRVVCSFPIDSLGAESLSR</sequence>
<keyword evidence="4" id="KW-1185">Reference proteome</keyword>
<dbReference type="InterPro" id="IPR027417">
    <property type="entry name" value="P-loop_NTPase"/>
</dbReference>
<evidence type="ECO:0000313" key="3">
    <source>
        <dbReference type="EMBL" id="GEC97470.1"/>
    </source>
</evidence>
<name>A0A4Y4D3W0_ZOORA</name>
<dbReference type="RefSeq" id="WP_170183022.1">
    <property type="nucleotide sequence ID" value="NZ_BJNV01000090.1"/>
</dbReference>
<proteinExistence type="predicted"/>
<dbReference type="InterPro" id="IPR016187">
    <property type="entry name" value="CTDL_fold"/>
</dbReference>
<evidence type="ECO:0000259" key="2">
    <source>
        <dbReference type="PROSITE" id="PS51534"/>
    </source>
</evidence>
<dbReference type="InterPro" id="IPR013568">
    <property type="entry name" value="SEFIR_dom"/>
</dbReference>
<comment type="caution">
    <text evidence="3">The sequence shown here is derived from an EMBL/GenBank/DDBJ whole genome shotgun (WGS) entry which is preliminary data.</text>
</comment>
<dbReference type="InterPro" id="IPR035897">
    <property type="entry name" value="Toll_tir_struct_dom_sf"/>
</dbReference>
<dbReference type="Gene3D" id="3.90.1580.10">
    <property type="entry name" value="paralog of FGE (formylglycine-generating enzyme)"/>
    <property type="match status" value="1"/>
</dbReference>
<dbReference type="Gene3D" id="3.40.50.300">
    <property type="entry name" value="P-loop containing nucleotide triphosphate hydrolases"/>
    <property type="match status" value="1"/>
</dbReference>
<dbReference type="GO" id="GO:0120147">
    <property type="term" value="F:formylglycine-generating oxidase activity"/>
    <property type="evidence" value="ECO:0007669"/>
    <property type="project" value="TreeGrafter"/>
</dbReference>
<dbReference type="AlphaFoldDB" id="A0A4Y4D3W0"/>
<dbReference type="GO" id="GO:0007165">
    <property type="term" value="P:signal transduction"/>
    <property type="evidence" value="ECO:0007669"/>
    <property type="project" value="InterPro"/>
</dbReference>
<feature type="domain" description="SEFIR" evidence="2">
    <location>
        <begin position="1"/>
        <end position="139"/>
    </location>
</feature>
<dbReference type="Pfam" id="PF20703">
    <property type="entry name" value="nSTAND1"/>
    <property type="match status" value="1"/>
</dbReference>
<feature type="region of interest" description="Disordered" evidence="1">
    <location>
        <begin position="147"/>
        <end position="166"/>
    </location>
</feature>
<dbReference type="Proteomes" id="UP000318422">
    <property type="component" value="Unassembled WGS sequence"/>
</dbReference>
<dbReference type="EMBL" id="BJNV01000090">
    <property type="protein sequence ID" value="GEC97470.1"/>
    <property type="molecule type" value="Genomic_DNA"/>
</dbReference>
<evidence type="ECO:0000256" key="1">
    <source>
        <dbReference type="SAM" id="MobiDB-lite"/>
    </source>
</evidence>
<reference evidence="3 4" key="1">
    <citation type="submission" date="2019-06" db="EMBL/GenBank/DDBJ databases">
        <title>Whole genome shotgun sequence of Zoogloea ramigera NBRC 15342.</title>
        <authorList>
            <person name="Hosoyama A."/>
            <person name="Uohara A."/>
            <person name="Ohji S."/>
            <person name="Ichikawa N."/>
        </authorList>
    </citation>
    <scope>NUCLEOTIDE SEQUENCE [LARGE SCALE GENOMIC DNA]</scope>
    <source>
        <strain evidence="3 4">NBRC 15342</strain>
    </source>
</reference>
<dbReference type="PANTHER" id="PTHR23150:SF19">
    <property type="entry name" value="FORMYLGLYCINE-GENERATING ENZYME"/>
    <property type="match status" value="1"/>
</dbReference>
<accession>A0A4Y4D3W0</accession>
<gene>
    <name evidence="3" type="ORF">ZRA01_35430</name>
</gene>
<dbReference type="Gene3D" id="3.40.50.10140">
    <property type="entry name" value="Toll/interleukin-1 receptor homology (TIR) domain"/>
    <property type="match status" value="1"/>
</dbReference>
<dbReference type="Pfam" id="PF13676">
    <property type="entry name" value="TIR_2"/>
    <property type="match status" value="1"/>
</dbReference>